<dbReference type="EMBL" id="BARW01040414">
    <property type="protein sequence ID" value="GAJ17789.1"/>
    <property type="molecule type" value="Genomic_DNA"/>
</dbReference>
<protein>
    <submittedName>
        <fullName evidence="1">Uncharacterized protein</fullName>
    </submittedName>
</protein>
<reference evidence="1" key="1">
    <citation type="journal article" date="2014" name="Front. Microbiol.">
        <title>High frequency of phylogenetically diverse reductive dehalogenase-homologous genes in deep subseafloor sedimentary metagenomes.</title>
        <authorList>
            <person name="Kawai M."/>
            <person name="Futagami T."/>
            <person name="Toyoda A."/>
            <person name="Takaki Y."/>
            <person name="Nishi S."/>
            <person name="Hori S."/>
            <person name="Arai W."/>
            <person name="Tsubouchi T."/>
            <person name="Morono Y."/>
            <person name="Uchiyama I."/>
            <person name="Ito T."/>
            <person name="Fujiyama A."/>
            <person name="Inagaki F."/>
            <person name="Takami H."/>
        </authorList>
    </citation>
    <scope>NUCLEOTIDE SEQUENCE</scope>
    <source>
        <strain evidence="1">Expedition CK06-06</strain>
    </source>
</reference>
<sequence length="96" mass="10443">MDSDIEIESDRLGVGVVDGEPDRLGESSSVILGVMVHVMVVVCDPLVRLLETVTDSVHVVVPLSEFVNSFVIVSRVIDGLFDWDAESLMVWVGEGE</sequence>
<organism evidence="1">
    <name type="scientific">marine sediment metagenome</name>
    <dbReference type="NCBI Taxonomy" id="412755"/>
    <lineage>
        <taxon>unclassified sequences</taxon>
        <taxon>metagenomes</taxon>
        <taxon>ecological metagenomes</taxon>
    </lineage>
</organism>
<gene>
    <name evidence="1" type="ORF">S12H4_61073</name>
</gene>
<accession>X1UJU4</accession>
<dbReference type="AlphaFoldDB" id="X1UJU4"/>
<comment type="caution">
    <text evidence="1">The sequence shown here is derived from an EMBL/GenBank/DDBJ whole genome shotgun (WGS) entry which is preliminary data.</text>
</comment>
<evidence type="ECO:0000313" key="1">
    <source>
        <dbReference type="EMBL" id="GAJ17789.1"/>
    </source>
</evidence>
<name>X1UJU4_9ZZZZ</name>
<proteinExistence type="predicted"/>
<feature type="non-terminal residue" evidence="1">
    <location>
        <position position="96"/>
    </location>
</feature>